<evidence type="ECO:0000313" key="2">
    <source>
        <dbReference type="EMBL" id="RHA81915.1"/>
    </source>
</evidence>
<name>A0AA92UY18_9BACT</name>
<dbReference type="AlphaFoldDB" id="A0AA92UY18"/>
<evidence type="ECO:0000313" key="3">
    <source>
        <dbReference type="Proteomes" id="UP000284990"/>
    </source>
</evidence>
<feature type="compositionally biased region" description="Polar residues" evidence="1">
    <location>
        <begin position="9"/>
        <end position="27"/>
    </location>
</feature>
<evidence type="ECO:0000256" key="1">
    <source>
        <dbReference type="SAM" id="MobiDB-lite"/>
    </source>
</evidence>
<gene>
    <name evidence="2" type="ORF">DW916_16470</name>
</gene>
<organism evidence="2 3">
    <name type="scientific">Segatella copri</name>
    <dbReference type="NCBI Taxonomy" id="165179"/>
    <lineage>
        <taxon>Bacteria</taxon>
        <taxon>Pseudomonadati</taxon>
        <taxon>Bacteroidota</taxon>
        <taxon>Bacteroidia</taxon>
        <taxon>Bacteroidales</taxon>
        <taxon>Prevotellaceae</taxon>
        <taxon>Segatella</taxon>
    </lineage>
</organism>
<reference evidence="2 3" key="1">
    <citation type="submission" date="2018-08" db="EMBL/GenBank/DDBJ databases">
        <title>A genome reference for cultivated species of the human gut microbiota.</title>
        <authorList>
            <person name="Zou Y."/>
            <person name="Xue W."/>
            <person name="Luo G."/>
        </authorList>
    </citation>
    <scope>NUCLEOTIDE SEQUENCE [LARGE SCALE GENOMIC DNA]</scope>
    <source>
        <strain evidence="2 3">AM42-23AC</strain>
    </source>
</reference>
<accession>A0AA92UY18</accession>
<dbReference type="Proteomes" id="UP000284990">
    <property type="component" value="Unassembled WGS sequence"/>
</dbReference>
<comment type="caution">
    <text evidence="2">The sequence shown here is derived from an EMBL/GenBank/DDBJ whole genome shotgun (WGS) entry which is preliminary data.</text>
</comment>
<sequence>MVTIPAGYRNSNDGSMNNVGSNGYSWSSSPYNDNNGYNLNFNSGNVNPSNNNNRANGFSVRCVQAFTRQ</sequence>
<dbReference type="EMBL" id="QSFW01000059">
    <property type="protein sequence ID" value="RHA81915.1"/>
    <property type="molecule type" value="Genomic_DNA"/>
</dbReference>
<feature type="region of interest" description="Disordered" evidence="1">
    <location>
        <begin position="1"/>
        <end position="27"/>
    </location>
</feature>
<proteinExistence type="predicted"/>
<evidence type="ECO:0008006" key="4">
    <source>
        <dbReference type="Google" id="ProtNLM"/>
    </source>
</evidence>
<protein>
    <recommendedName>
        <fullName evidence="4">Fibrobacter succinogenes major paralogous domain-containing protein</fullName>
    </recommendedName>
</protein>